<keyword evidence="2" id="KW-0812">Transmembrane</keyword>
<keyword evidence="3" id="KW-0131">Cell cycle</keyword>
<evidence type="ECO:0000313" key="4">
    <source>
        <dbReference type="Proteomes" id="UP000658613"/>
    </source>
</evidence>
<feature type="compositionally biased region" description="Basic and acidic residues" evidence="1">
    <location>
        <begin position="146"/>
        <end position="155"/>
    </location>
</feature>
<organism evidence="3 4">
    <name type="scientific">Corynebacterium aquatimens</name>
    <dbReference type="NCBI Taxonomy" id="1190508"/>
    <lineage>
        <taxon>Bacteria</taxon>
        <taxon>Bacillati</taxon>
        <taxon>Actinomycetota</taxon>
        <taxon>Actinomycetes</taxon>
        <taxon>Mycobacteriales</taxon>
        <taxon>Corynebacteriaceae</taxon>
        <taxon>Corynebacterium</taxon>
    </lineage>
</organism>
<feature type="compositionally biased region" description="Polar residues" evidence="1">
    <location>
        <begin position="1"/>
        <end position="10"/>
    </location>
</feature>
<dbReference type="InterPro" id="IPR007060">
    <property type="entry name" value="FtsL/DivIC"/>
</dbReference>
<dbReference type="EMBL" id="JADOUE010000001">
    <property type="protein sequence ID" value="MBG6122056.1"/>
    <property type="molecule type" value="Genomic_DNA"/>
</dbReference>
<feature type="transmembrane region" description="Helical" evidence="2">
    <location>
        <begin position="56"/>
        <end position="75"/>
    </location>
</feature>
<keyword evidence="4" id="KW-1185">Reference proteome</keyword>
<dbReference type="Pfam" id="PF04977">
    <property type="entry name" value="DivIC"/>
    <property type="match status" value="1"/>
</dbReference>
<gene>
    <name evidence="3" type="ORF">IW254_001025</name>
</gene>
<proteinExistence type="predicted"/>
<dbReference type="GO" id="GO:0051301">
    <property type="term" value="P:cell division"/>
    <property type="evidence" value="ECO:0007669"/>
    <property type="project" value="UniProtKB-KW"/>
</dbReference>
<feature type="region of interest" description="Disordered" evidence="1">
    <location>
        <begin position="1"/>
        <end position="45"/>
    </location>
</feature>
<name>A0A931GW34_9CORY</name>
<accession>A0A931GW34</accession>
<sequence length="175" mass="19589">MASAENSATTAPDEGEKTSPRRGRRRATTVPVASREAANKAKKPARKRLESLRGDIVGVAILIGVVLVVLIAIAVPMRNYYEGKAEIARLHDSIAAKEQRKADLEAELELYNDPAYAKQEARRRLGMIEEGETAWRIMDPRMEGMEQLTSEHKLEPQSPKPWGEVMWDSLKENPK</sequence>
<comment type="caution">
    <text evidence="3">The sequence shown here is derived from an EMBL/GenBank/DDBJ whole genome shotgun (WGS) entry which is preliminary data.</text>
</comment>
<protein>
    <submittedName>
        <fullName evidence="3">Cell division protein FtsB</fullName>
    </submittedName>
</protein>
<evidence type="ECO:0000256" key="1">
    <source>
        <dbReference type="SAM" id="MobiDB-lite"/>
    </source>
</evidence>
<dbReference type="Proteomes" id="UP000658613">
    <property type="component" value="Unassembled WGS sequence"/>
</dbReference>
<dbReference type="AlphaFoldDB" id="A0A931GW34"/>
<evidence type="ECO:0000256" key="2">
    <source>
        <dbReference type="SAM" id="Phobius"/>
    </source>
</evidence>
<evidence type="ECO:0000313" key="3">
    <source>
        <dbReference type="EMBL" id="MBG6122056.1"/>
    </source>
</evidence>
<keyword evidence="2" id="KW-0472">Membrane</keyword>
<keyword evidence="3" id="KW-0132">Cell division</keyword>
<reference evidence="3" key="1">
    <citation type="submission" date="2020-11" db="EMBL/GenBank/DDBJ databases">
        <title>Sequencing the genomes of 1000 actinobacteria strains.</title>
        <authorList>
            <person name="Klenk H.-P."/>
        </authorList>
    </citation>
    <scope>NUCLEOTIDE SEQUENCE</scope>
    <source>
        <strain evidence="3">DSM 45632</strain>
    </source>
</reference>
<dbReference type="RefSeq" id="WP_196824514.1">
    <property type="nucleotide sequence ID" value="NZ_CP046980.1"/>
</dbReference>
<keyword evidence="2" id="KW-1133">Transmembrane helix</keyword>
<feature type="region of interest" description="Disordered" evidence="1">
    <location>
        <begin position="146"/>
        <end position="175"/>
    </location>
</feature>